<evidence type="ECO:0000313" key="3">
    <source>
        <dbReference type="Proteomes" id="UP000271889"/>
    </source>
</evidence>
<feature type="compositionally biased region" description="Low complexity" evidence="1">
    <location>
        <begin position="81"/>
        <end position="111"/>
    </location>
</feature>
<organism evidence="2 3">
    <name type="scientific">Cylicostephanus goldi</name>
    <name type="common">Nematode worm</name>
    <dbReference type="NCBI Taxonomy" id="71465"/>
    <lineage>
        <taxon>Eukaryota</taxon>
        <taxon>Metazoa</taxon>
        <taxon>Ecdysozoa</taxon>
        <taxon>Nematoda</taxon>
        <taxon>Chromadorea</taxon>
        <taxon>Rhabditida</taxon>
        <taxon>Rhabditina</taxon>
        <taxon>Rhabditomorpha</taxon>
        <taxon>Strongyloidea</taxon>
        <taxon>Strongylidae</taxon>
        <taxon>Cylicostephanus</taxon>
    </lineage>
</organism>
<gene>
    <name evidence="2" type="ORF">CGOC_LOCUS3726</name>
</gene>
<accession>A0A3P6R1H3</accession>
<protein>
    <submittedName>
        <fullName evidence="2">Uncharacterized protein</fullName>
    </submittedName>
</protein>
<keyword evidence="3" id="KW-1185">Reference proteome</keyword>
<dbReference type="AlphaFoldDB" id="A0A3P6R1H3"/>
<dbReference type="EMBL" id="UYRV01009552">
    <property type="protein sequence ID" value="VDK56652.1"/>
    <property type="molecule type" value="Genomic_DNA"/>
</dbReference>
<feature type="compositionally biased region" description="Polar residues" evidence="1">
    <location>
        <begin position="52"/>
        <end position="80"/>
    </location>
</feature>
<evidence type="ECO:0000313" key="2">
    <source>
        <dbReference type="EMBL" id="VDK56652.1"/>
    </source>
</evidence>
<sequence length="129" mass="13271">VDTPRESPARPVLAAPSGNAWARGPPTSVTNAHNSSQRATPTPASPPHAVETSPQDPMPSSTNDQQVEAAATTSSPRTDGSSPATASAPAPSTTQTTSHEATPDSTTTSATTEKEEGYVGRKFFSSRRV</sequence>
<name>A0A3P6R1H3_CYLGO</name>
<feature type="region of interest" description="Disordered" evidence="1">
    <location>
        <begin position="1"/>
        <end position="129"/>
    </location>
</feature>
<feature type="compositionally biased region" description="Polar residues" evidence="1">
    <location>
        <begin position="27"/>
        <end position="42"/>
    </location>
</feature>
<evidence type="ECO:0000256" key="1">
    <source>
        <dbReference type="SAM" id="MobiDB-lite"/>
    </source>
</evidence>
<reference evidence="2 3" key="1">
    <citation type="submission" date="2018-11" db="EMBL/GenBank/DDBJ databases">
        <authorList>
            <consortium name="Pathogen Informatics"/>
        </authorList>
    </citation>
    <scope>NUCLEOTIDE SEQUENCE [LARGE SCALE GENOMIC DNA]</scope>
</reference>
<dbReference type="Proteomes" id="UP000271889">
    <property type="component" value="Unassembled WGS sequence"/>
</dbReference>
<feature type="non-terminal residue" evidence="2">
    <location>
        <position position="1"/>
    </location>
</feature>
<proteinExistence type="predicted"/>
<dbReference type="OrthoDB" id="2275718at2759"/>